<evidence type="ECO:0000313" key="3">
    <source>
        <dbReference type="Proteomes" id="UP000054928"/>
    </source>
</evidence>
<dbReference type="Proteomes" id="UP000054928">
    <property type="component" value="Unassembled WGS sequence"/>
</dbReference>
<dbReference type="EMBL" id="CCYD01000523">
    <property type="protein sequence ID" value="CEG40854.1"/>
    <property type="molecule type" value="Genomic_DNA"/>
</dbReference>
<dbReference type="STRING" id="4781.A0A0P1AJ80"/>
<feature type="compositionally biased region" description="Acidic residues" evidence="1">
    <location>
        <begin position="147"/>
        <end position="161"/>
    </location>
</feature>
<proteinExistence type="predicted"/>
<accession>A0A0P1AJ80</accession>
<sequence length="612" mass="67804">MAIPFLAKPVFYFVLQSSPNVTVRRVRDAKAKRHGLIVHRDRELFNMKSTQISKFGSKFNINEGEKCTFFTTAFTDDRWAAASDLPTASLVASTTSKETERAHQTDINSCEDGGNHVNQQDDSCSNESSTPGAIFKYDDSTTQTDQTESDDSDDGNEDPEEAVSFQKVTRLGVRVQGDMPKWDKIHKRFVSPYYDTFDENYRAVVDTVNMASVEGAFKYVQAECINASVVTSCERKNNVKYVVFFQTTTVQPPAAMKYYANTTDEYKFAVESCPFIPMDGGQCHPKDDGSFPDECNQYIGANGQPELGFCVGGSLMDSEPIAPYPHNYWFSFPNSCPQKLWANKTDSCREKYNGGMCPLGKEPDGKTCTFSYEILGYILLDDVVGITSMVNPATGKTYADYSDFCKAGGVEFNVVITPGKLSLLTDFLPSTVTTIESIEFWANPGDSDANAKRIEKLVSAYAKLVASNPKTSDGGLMRKLPTTNELKALNPPCHVNSPFCAKSKYGCKRSYLSQICQSSERKPYSESIKIDLKVSKDSQRGGSYLTANPFVVLFKLEDSVLGVQTLLVYYGQHGIFLVKLRRQFVPDDRPDASACNTFHAVSASTCVPSLDF</sequence>
<name>A0A0P1AJ80_PLAHL</name>
<organism evidence="2 3">
    <name type="scientific">Plasmopara halstedii</name>
    <name type="common">Downy mildew of sunflower</name>
    <dbReference type="NCBI Taxonomy" id="4781"/>
    <lineage>
        <taxon>Eukaryota</taxon>
        <taxon>Sar</taxon>
        <taxon>Stramenopiles</taxon>
        <taxon>Oomycota</taxon>
        <taxon>Peronosporomycetes</taxon>
        <taxon>Peronosporales</taxon>
        <taxon>Peronosporaceae</taxon>
        <taxon>Plasmopara</taxon>
    </lineage>
</organism>
<reference evidence="3" key="1">
    <citation type="submission" date="2014-09" db="EMBL/GenBank/DDBJ databases">
        <authorList>
            <person name="Sharma Rahul"/>
            <person name="Thines Marco"/>
        </authorList>
    </citation>
    <scope>NUCLEOTIDE SEQUENCE [LARGE SCALE GENOMIC DNA]</scope>
</reference>
<protein>
    <submittedName>
        <fullName evidence="2">Uncharacterized protein</fullName>
    </submittedName>
</protein>
<dbReference type="RefSeq" id="XP_024577223.1">
    <property type="nucleotide sequence ID" value="XM_024726557.1"/>
</dbReference>
<dbReference type="GeneID" id="36406088"/>
<evidence type="ECO:0000256" key="1">
    <source>
        <dbReference type="SAM" id="MobiDB-lite"/>
    </source>
</evidence>
<dbReference type="PANTHER" id="PTHR33946">
    <property type="match status" value="1"/>
</dbReference>
<feature type="region of interest" description="Disordered" evidence="1">
    <location>
        <begin position="93"/>
        <end position="163"/>
    </location>
</feature>
<dbReference type="AlphaFoldDB" id="A0A0P1AJ80"/>
<dbReference type="OrthoDB" id="64132at2759"/>
<keyword evidence="3" id="KW-1185">Reference proteome</keyword>
<dbReference type="PANTHER" id="PTHR33946:SF4">
    <property type="entry name" value="COAGULATION FACTOR XI"/>
    <property type="match status" value="1"/>
</dbReference>
<feature type="compositionally biased region" description="Polar residues" evidence="1">
    <location>
        <begin position="116"/>
        <end position="131"/>
    </location>
</feature>
<evidence type="ECO:0000313" key="2">
    <source>
        <dbReference type="EMBL" id="CEG40854.1"/>
    </source>
</evidence>